<keyword evidence="2" id="KW-0433">Leucine-rich repeat</keyword>
<keyword evidence="7" id="KW-0472">Membrane</keyword>
<accession>A0ABU6TME3</accession>
<dbReference type="Pfam" id="PF08263">
    <property type="entry name" value="LRRNT_2"/>
    <property type="match status" value="1"/>
</dbReference>
<dbReference type="PANTHER" id="PTHR48063">
    <property type="entry name" value="LRR RECEPTOR-LIKE KINASE"/>
    <property type="match status" value="1"/>
</dbReference>
<dbReference type="InterPro" id="IPR013210">
    <property type="entry name" value="LRR_N_plant-typ"/>
</dbReference>
<evidence type="ECO:0000313" key="12">
    <source>
        <dbReference type="Proteomes" id="UP001341840"/>
    </source>
</evidence>
<evidence type="ECO:0000256" key="8">
    <source>
        <dbReference type="ARBA" id="ARBA00023170"/>
    </source>
</evidence>
<proteinExistence type="predicted"/>
<evidence type="ECO:0000313" key="11">
    <source>
        <dbReference type="EMBL" id="MED6149684.1"/>
    </source>
</evidence>
<dbReference type="PANTHER" id="PTHR48063:SF35">
    <property type="entry name" value="RECEPTOR-LIKE PROTEIN 12"/>
    <property type="match status" value="1"/>
</dbReference>
<protein>
    <recommendedName>
        <fullName evidence="10">Leucine-rich repeat-containing N-terminal plant-type domain-containing protein</fullName>
    </recommendedName>
</protein>
<keyword evidence="12" id="KW-1185">Reference proteome</keyword>
<sequence>MLKRNGSVLGCLEAERVALLRLKDAFNHPNGSSLLPSWQGHGDCCTWERVICDNSTKRVTYLLLNYTRPHVLSNLQWSLNASHFLPFHELQGLDLSGNFMSALLGTLKLNNLQKLSFSNNMLTKVPSFGGNLLTNDKPLNGAQMLEGLVLDLLGWRIP</sequence>
<keyword evidence="9" id="KW-0325">Glycoprotein</keyword>
<dbReference type="EMBL" id="JASCZI010091259">
    <property type="protein sequence ID" value="MED6149684.1"/>
    <property type="molecule type" value="Genomic_DNA"/>
</dbReference>
<keyword evidence="8" id="KW-0675">Receptor</keyword>
<keyword evidence="3" id="KW-0812">Transmembrane</keyword>
<dbReference type="SUPFAM" id="SSF52058">
    <property type="entry name" value="L domain-like"/>
    <property type="match status" value="1"/>
</dbReference>
<evidence type="ECO:0000256" key="4">
    <source>
        <dbReference type="ARBA" id="ARBA00022729"/>
    </source>
</evidence>
<dbReference type="InterPro" id="IPR032675">
    <property type="entry name" value="LRR_dom_sf"/>
</dbReference>
<organism evidence="11 12">
    <name type="scientific">Stylosanthes scabra</name>
    <dbReference type="NCBI Taxonomy" id="79078"/>
    <lineage>
        <taxon>Eukaryota</taxon>
        <taxon>Viridiplantae</taxon>
        <taxon>Streptophyta</taxon>
        <taxon>Embryophyta</taxon>
        <taxon>Tracheophyta</taxon>
        <taxon>Spermatophyta</taxon>
        <taxon>Magnoliopsida</taxon>
        <taxon>eudicotyledons</taxon>
        <taxon>Gunneridae</taxon>
        <taxon>Pentapetalae</taxon>
        <taxon>rosids</taxon>
        <taxon>fabids</taxon>
        <taxon>Fabales</taxon>
        <taxon>Fabaceae</taxon>
        <taxon>Papilionoideae</taxon>
        <taxon>50 kb inversion clade</taxon>
        <taxon>dalbergioids sensu lato</taxon>
        <taxon>Dalbergieae</taxon>
        <taxon>Pterocarpus clade</taxon>
        <taxon>Stylosanthes</taxon>
    </lineage>
</organism>
<keyword evidence="6" id="KW-1133">Transmembrane helix</keyword>
<evidence type="ECO:0000256" key="1">
    <source>
        <dbReference type="ARBA" id="ARBA00004479"/>
    </source>
</evidence>
<keyword evidence="5" id="KW-0677">Repeat</keyword>
<comment type="subcellular location">
    <subcellularLocation>
        <location evidence="1">Membrane</location>
        <topology evidence="1">Single-pass type I membrane protein</topology>
    </subcellularLocation>
</comment>
<evidence type="ECO:0000256" key="5">
    <source>
        <dbReference type="ARBA" id="ARBA00022737"/>
    </source>
</evidence>
<evidence type="ECO:0000256" key="7">
    <source>
        <dbReference type="ARBA" id="ARBA00023136"/>
    </source>
</evidence>
<keyword evidence="4" id="KW-0732">Signal</keyword>
<evidence type="ECO:0000256" key="6">
    <source>
        <dbReference type="ARBA" id="ARBA00022989"/>
    </source>
</evidence>
<feature type="domain" description="Leucine-rich repeat-containing N-terminal plant-type" evidence="10">
    <location>
        <begin position="14"/>
        <end position="53"/>
    </location>
</feature>
<comment type="caution">
    <text evidence="11">The sequence shown here is derived from an EMBL/GenBank/DDBJ whole genome shotgun (WGS) entry which is preliminary data.</text>
</comment>
<dbReference type="InterPro" id="IPR001611">
    <property type="entry name" value="Leu-rich_rpt"/>
</dbReference>
<dbReference type="InterPro" id="IPR046956">
    <property type="entry name" value="RLP23-like"/>
</dbReference>
<evidence type="ECO:0000256" key="9">
    <source>
        <dbReference type="ARBA" id="ARBA00023180"/>
    </source>
</evidence>
<dbReference type="Gene3D" id="3.80.10.10">
    <property type="entry name" value="Ribonuclease Inhibitor"/>
    <property type="match status" value="1"/>
</dbReference>
<name>A0ABU6TME3_9FABA</name>
<evidence type="ECO:0000256" key="3">
    <source>
        <dbReference type="ARBA" id="ARBA00022692"/>
    </source>
</evidence>
<dbReference type="PROSITE" id="PS51450">
    <property type="entry name" value="LRR"/>
    <property type="match status" value="1"/>
</dbReference>
<dbReference type="Proteomes" id="UP001341840">
    <property type="component" value="Unassembled WGS sequence"/>
</dbReference>
<evidence type="ECO:0000259" key="10">
    <source>
        <dbReference type="Pfam" id="PF08263"/>
    </source>
</evidence>
<evidence type="ECO:0000256" key="2">
    <source>
        <dbReference type="ARBA" id="ARBA00022614"/>
    </source>
</evidence>
<reference evidence="11 12" key="1">
    <citation type="journal article" date="2023" name="Plants (Basel)">
        <title>Bridging the Gap: Combining Genomics and Transcriptomics Approaches to Understand Stylosanthes scabra, an Orphan Legume from the Brazilian Caatinga.</title>
        <authorList>
            <person name="Ferreira-Neto J.R.C."/>
            <person name="da Silva M.D."/>
            <person name="Binneck E."/>
            <person name="de Melo N.F."/>
            <person name="da Silva R.H."/>
            <person name="de Melo A.L.T.M."/>
            <person name="Pandolfi V."/>
            <person name="Bustamante F.O."/>
            <person name="Brasileiro-Vidal A.C."/>
            <person name="Benko-Iseppon A.M."/>
        </authorList>
    </citation>
    <scope>NUCLEOTIDE SEQUENCE [LARGE SCALE GENOMIC DNA]</scope>
    <source>
        <tissue evidence="11">Leaves</tissue>
    </source>
</reference>
<gene>
    <name evidence="11" type="ORF">PIB30_064845</name>
</gene>